<organism evidence="7 8">
    <name type="scientific">Nonomuraea zeae</name>
    <dbReference type="NCBI Taxonomy" id="1642303"/>
    <lineage>
        <taxon>Bacteria</taxon>
        <taxon>Bacillati</taxon>
        <taxon>Actinomycetota</taxon>
        <taxon>Actinomycetes</taxon>
        <taxon>Streptosporangiales</taxon>
        <taxon>Streptosporangiaceae</taxon>
        <taxon>Nonomuraea</taxon>
    </lineage>
</organism>
<dbReference type="PANTHER" id="PTHR43289">
    <property type="entry name" value="MITOGEN-ACTIVATED PROTEIN KINASE KINASE KINASE 20-RELATED"/>
    <property type="match status" value="1"/>
</dbReference>
<dbReference type="Proteomes" id="UP000306628">
    <property type="component" value="Unassembled WGS sequence"/>
</dbReference>
<keyword evidence="8" id="KW-1185">Reference proteome</keyword>
<dbReference type="CDD" id="cd14014">
    <property type="entry name" value="STKc_PknB_like"/>
    <property type="match status" value="1"/>
</dbReference>
<name>A0A5S4G3V4_9ACTN</name>
<keyword evidence="2" id="KW-0547">Nucleotide-binding</keyword>
<accession>A0A5S4G3V4</accession>
<keyword evidence="1" id="KW-0808">Transferase</keyword>
<dbReference type="Gene3D" id="2.60.120.560">
    <property type="entry name" value="Exo-inulinase, domain 1"/>
    <property type="match status" value="1"/>
</dbReference>
<dbReference type="EMBL" id="VCKX01000166">
    <property type="protein sequence ID" value="TMR27522.1"/>
    <property type="molecule type" value="Genomic_DNA"/>
</dbReference>
<dbReference type="SUPFAM" id="SSF49899">
    <property type="entry name" value="Concanavalin A-like lectins/glucanases"/>
    <property type="match status" value="1"/>
</dbReference>
<dbReference type="GO" id="GO:0004674">
    <property type="term" value="F:protein serine/threonine kinase activity"/>
    <property type="evidence" value="ECO:0007669"/>
    <property type="project" value="UniProtKB-KW"/>
</dbReference>
<feature type="compositionally biased region" description="Low complexity" evidence="5">
    <location>
        <begin position="380"/>
        <end position="433"/>
    </location>
</feature>
<dbReference type="PROSITE" id="PS50011">
    <property type="entry name" value="PROTEIN_KINASE_DOM"/>
    <property type="match status" value="1"/>
</dbReference>
<feature type="domain" description="Protein kinase" evidence="6">
    <location>
        <begin position="15"/>
        <end position="263"/>
    </location>
</feature>
<feature type="region of interest" description="Disordered" evidence="5">
    <location>
        <begin position="265"/>
        <end position="338"/>
    </location>
</feature>
<evidence type="ECO:0000259" key="6">
    <source>
        <dbReference type="PROSITE" id="PS50011"/>
    </source>
</evidence>
<comment type="caution">
    <text evidence="7">The sequence shown here is derived from an EMBL/GenBank/DDBJ whole genome shotgun (WGS) entry which is preliminary data.</text>
</comment>
<sequence>MQPLRQGDPTALGPYMLLGFLGEGGQGAVFAGRAPDGTAIAAKVLHARFAGDTAAVQRFQREVELARRVAQFCTARVLDVGFAGAVPYIVSELVEGVSLQQAVRTRGPLTGDDLVRLAVATMTALISIHRAGIVHRDFKPSNVLLAADGPRVIDFGIARAMDASSVTTSRVVGSPGYMSPEQIQAEQIGPASDLFSWAGTMVYAATGSPAFGLDSIPAVMHRVLNIEPDLRAIGEPLHDVLTACFQKDPALRPDAQTAWHALMDGSPAAAPVTPPRDSVPGNNSHRDNGPGEARRDSVPSEPHRDSGPGEHHGKPGVSRRGTTPAAPRRDHAARRTSKWGRPVAVAVAAGVAVTVSAAYILWPPPLTSPPAVADPAATTTLGLPASASPAPATPTGTTPPASARKATPSTSPTPSSATTPTPTPTTTLTRRPAVSARWDTKGDVSEWDITGPRSAKLTRYPEGPTGPGWGFLMWTKRPMSTSFTLSVRARLLDYGRRDKTPKYGLLFSNTEPGNDIGYYVEPLTAGGQLTVLVMEKGVFSWERIPWPFGFDPDDFHTLKVTRKGSTYTFYVDGRRVHQREVPGVDPEGLGRVGLAGFDVLAEFRDFRARFI</sequence>
<evidence type="ECO:0000256" key="1">
    <source>
        <dbReference type="ARBA" id="ARBA00022679"/>
    </source>
</evidence>
<keyword evidence="4" id="KW-0067">ATP-binding</keyword>
<reference evidence="7 8" key="1">
    <citation type="submission" date="2019-05" db="EMBL/GenBank/DDBJ databases">
        <title>Draft genome sequence of Nonomuraea zeae DSM 100528.</title>
        <authorList>
            <person name="Saricaoglu S."/>
            <person name="Isik K."/>
        </authorList>
    </citation>
    <scope>NUCLEOTIDE SEQUENCE [LARGE SCALE GENOMIC DNA]</scope>
    <source>
        <strain evidence="7 8">DSM 100528</strain>
    </source>
</reference>
<dbReference type="InterPro" id="IPR011009">
    <property type="entry name" value="Kinase-like_dom_sf"/>
</dbReference>
<evidence type="ECO:0000313" key="7">
    <source>
        <dbReference type="EMBL" id="TMR27522.1"/>
    </source>
</evidence>
<dbReference type="Pfam" id="PF00069">
    <property type="entry name" value="Pkinase"/>
    <property type="match status" value="1"/>
</dbReference>
<evidence type="ECO:0000313" key="8">
    <source>
        <dbReference type="Proteomes" id="UP000306628"/>
    </source>
</evidence>
<dbReference type="GO" id="GO:0005524">
    <property type="term" value="F:ATP binding"/>
    <property type="evidence" value="ECO:0007669"/>
    <property type="project" value="UniProtKB-KW"/>
</dbReference>
<keyword evidence="7" id="KW-0723">Serine/threonine-protein kinase</keyword>
<protein>
    <submittedName>
        <fullName evidence="7">Serine/threonine protein kinase</fullName>
    </submittedName>
</protein>
<dbReference type="AlphaFoldDB" id="A0A5S4G3V4"/>
<gene>
    <name evidence="7" type="ORF">ETD85_38940</name>
</gene>
<keyword evidence="3 7" id="KW-0418">Kinase</keyword>
<evidence type="ECO:0000256" key="5">
    <source>
        <dbReference type="SAM" id="MobiDB-lite"/>
    </source>
</evidence>
<dbReference type="Gene3D" id="1.10.510.10">
    <property type="entry name" value="Transferase(Phosphotransferase) domain 1"/>
    <property type="match status" value="1"/>
</dbReference>
<dbReference type="SUPFAM" id="SSF56112">
    <property type="entry name" value="Protein kinase-like (PK-like)"/>
    <property type="match status" value="1"/>
</dbReference>
<dbReference type="PANTHER" id="PTHR43289:SF34">
    <property type="entry name" value="SERINE_THREONINE-PROTEIN KINASE YBDM-RELATED"/>
    <property type="match status" value="1"/>
</dbReference>
<dbReference type="OrthoDB" id="3915799at2"/>
<evidence type="ECO:0000256" key="3">
    <source>
        <dbReference type="ARBA" id="ARBA00022777"/>
    </source>
</evidence>
<evidence type="ECO:0000256" key="2">
    <source>
        <dbReference type="ARBA" id="ARBA00022741"/>
    </source>
</evidence>
<feature type="region of interest" description="Disordered" evidence="5">
    <location>
        <begin position="380"/>
        <end position="449"/>
    </location>
</feature>
<dbReference type="InterPro" id="IPR000719">
    <property type="entry name" value="Prot_kinase_dom"/>
</dbReference>
<evidence type="ECO:0000256" key="4">
    <source>
        <dbReference type="ARBA" id="ARBA00022840"/>
    </source>
</evidence>
<dbReference type="PROSITE" id="PS00108">
    <property type="entry name" value="PROTEIN_KINASE_ST"/>
    <property type="match status" value="1"/>
</dbReference>
<dbReference type="InterPro" id="IPR008271">
    <property type="entry name" value="Ser/Thr_kinase_AS"/>
</dbReference>
<dbReference type="Gene3D" id="3.30.200.20">
    <property type="entry name" value="Phosphorylase Kinase, domain 1"/>
    <property type="match status" value="1"/>
</dbReference>
<feature type="compositionally biased region" description="Basic and acidic residues" evidence="5">
    <location>
        <begin position="284"/>
        <end position="313"/>
    </location>
</feature>
<proteinExistence type="predicted"/>
<dbReference type="InterPro" id="IPR013320">
    <property type="entry name" value="ConA-like_dom_sf"/>
</dbReference>
<dbReference type="RefSeq" id="WP_138694836.1">
    <property type="nucleotide sequence ID" value="NZ_JBHSAZ010000120.1"/>
</dbReference>